<sequence>MEWNLRTARGLAQVHPLSFDGQLISTLRGAGQEAAQEAPSGGMGQLPGVLCPWLPNAAALRALLDSGFAVAGVECGAAAVERLVEDLGLGPEETGVHDGWTRRALLRPHAAAAAPATSAGNRTTAGSQQSPRLFVYRGNPYLLTPPVLSLFPYALTGVWDAWGLMVTPPQLLWRYAAVWAEVLPRGGTWLAVALLRDPSTDGQELSALQRAGLHAHSIQSLVAVAEHEGFAVEQLAVPATATGHAWTDGAGSSCGAAGELAARQVHAWLREVLGVGLLEGSSCASETGGTPSGTSALRLVVLAMTKR</sequence>
<reference evidence="1" key="1">
    <citation type="journal article" date="2020" name="bioRxiv">
        <title>Comparative genomics of Chlamydomonas.</title>
        <authorList>
            <person name="Craig R.J."/>
            <person name="Hasan A.R."/>
            <person name="Ness R.W."/>
            <person name="Keightley P.D."/>
        </authorList>
    </citation>
    <scope>NUCLEOTIDE SEQUENCE</scope>
    <source>
        <strain evidence="1">CCAP 11/173</strain>
    </source>
</reference>
<evidence type="ECO:0000313" key="1">
    <source>
        <dbReference type="EMBL" id="KAG2440676.1"/>
    </source>
</evidence>
<comment type="caution">
    <text evidence="1">The sequence shown here is derived from an EMBL/GenBank/DDBJ whole genome shotgun (WGS) entry which is preliminary data.</text>
</comment>
<proteinExistence type="predicted"/>
<dbReference type="AlphaFoldDB" id="A0A835TL74"/>
<dbReference type="Proteomes" id="UP000613740">
    <property type="component" value="Unassembled WGS sequence"/>
</dbReference>
<keyword evidence="2" id="KW-1185">Reference proteome</keyword>
<name>A0A835TL74_9CHLO</name>
<gene>
    <name evidence="1" type="ORF">HYH02_010255</name>
</gene>
<dbReference type="OrthoDB" id="537310at2759"/>
<accession>A0A835TL74</accession>
<evidence type="ECO:0000313" key="2">
    <source>
        <dbReference type="Proteomes" id="UP000613740"/>
    </source>
</evidence>
<dbReference type="Gene3D" id="3.40.50.150">
    <property type="entry name" value="Vaccinia Virus protein VP39"/>
    <property type="match status" value="1"/>
</dbReference>
<dbReference type="EMBL" id="JAEHOD010000037">
    <property type="protein sequence ID" value="KAG2440676.1"/>
    <property type="molecule type" value="Genomic_DNA"/>
</dbReference>
<protein>
    <submittedName>
        <fullName evidence="1">Uncharacterized protein</fullName>
    </submittedName>
</protein>
<dbReference type="InterPro" id="IPR029063">
    <property type="entry name" value="SAM-dependent_MTases_sf"/>
</dbReference>
<organism evidence="1 2">
    <name type="scientific">Chlamydomonas schloesseri</name>
    <dbReference type="NCBI Taxonomy" id="2026947"/>
    <lineage>
        <taxon>Eukaryota</taxon>
        <taxon>Viridiplantae</taxon>
        <taxon>Chlorophyta</taxon>
        <taxon>core chlorophytes</taxon>
        <taxon>Chlorophyceae</taxon>
        <taxon>CS clade</taxon>
        <taxon>Chlamydomonadales</taxon>
        <taxon>Chlamydomonadaceae</taxon>
        <taxon>Chlamydomonas</taxon>
    </lineage>
</organism>